<reference evidence="2 3" key="1">
    <citation type="submission" date="2018-04" db="EMBL/GenBank/DDBJ databases">
        <title>Sphingobacterium cortibacter sp. nov.</title>
        <authorList>
            <person name="Li Y."/>
        </authorList>
    </citation>
    <scope>NUCLEOTIDE SEQUENCE [LARGE SCALE GENOMIC DNA]</scope>
    <source>
        <strain evidence="2 3">2c-3</strain>
    </source>
</reference>
<dbReference type="AlphaFoldDB" id="A0A2T8HES5"/>
<evidence type="ECO:0000256" key="1">
    <source>
        <dbReference type="SAM" id="Phobius"/>
    </source>
</evidence>
<gene>
    <name evidence="2" type="ORF">DC487_16945</name>
</gene>
<evidence type="ECO:0000313" key="2">
    <source>
        <dbReference type="EMBL" id="PVH23915.1"/>
    </source>
</evidence>
<sequence length="128" mass="14644">MNKYLKSLLLVLRFAVVVFVIHYSFEYLLKLPDGWAGTGHSLLGLYAFQTLLSVFVAMMILLAQYAMPKNLGFIFLGLIFLKAIAGYLFIRGGLEMADDKFLATHFLVTYFLFLFMDVYMAYRAINQA</sequence>
<feature type="transmembrane region" description="Helical" evidence="1">
    <location>
        <begin position="102"/>
        <end position="122"/>
    </location>
</feature>
<accession>A0A2T8HES5</accession>
<keyword evidence="3" id="KW-1185">Reference proteome</keyword>
<evidence type="ECO:0000313" key="3">
    <source>
        <dbReference type="Proteomes" id="UP000245627"/>
    </source>
</evidence>
<comment type="caution">
    <text evidence="2">The sequence shown here is derived from an EMBL/GenBank/DDBJ whole genome shotgun (WGS) entry which is preliminary data.</text>
</comment>
<name>A0A2T8HES5_9SPHI</name>
<dbReference type="RefSeq" id="WP_116777166.1">
    <property type="nucleotide sequence ID" value="NZ_QDKG01000009.1"/>
</dbReference>
<protein>
    <submittedName>
        <fullName evidence="2">Uncharacterized protein</fullName>
    </submittedName>
</protein>
<keyword evidence="1" id="KW-0472">Membrane</keyword>
<feature type="transmembrane region" description="Helical" evidence="1">
    <location>
        <begin position="45"/>
        <end position="63"/>
    </location>
</feature>
<organism evidence="2 3">
    <name type="scientific">Sphingobacterium corticibacter</name>
    <dbReference type="NCBI Taxonomy" id="2171749"/>
    <lineage>
        <taxon>Bacteria</taxon>
        <taxon>Pseudomonadati</taxon>
        <taxon>Bacteroidota</taxon>
        <taxon>Sphingobacteriia</taxon>
        <taxon>Sphingobacteriales</taxon>
        <taxon>Sphingobacteriaceae</taxon>
        <taxon>Sphingobacterium</taxon>
    </lineage>
</organism>
<dbReference type="Proteomes" id="UP000245627">
    <property type="component" value="Unassembled WGS sequence"/>
</dbReference>
<keyword evidence="1" id="KW-0812">Transmembrane</keyword>
<dbReference type="OrthoDB" id="1356182at2"/>
<feature type="transmembrane region" description="Helical" evidence="1">
    <location>
        <begin position="7"/>
        <end position="25"/>
    </location>
</feature>
<feature type="transmembrane region" description="Helical" evidence="1">
    <location>
        <begin position="70"/>
        <end position="90"/>
    </location>
</feature>
<dbReference type="EMBL" id="QDKG01000009">
    <property type="protein sequence ID" value="PVH23915.1"/>
    <property type="molecule type" value="Genomic_DNA"/>
</dbReference>
<keyword evidence="1" id="KW-1133">Transmembrane helix</keyword>
<proteinExistence type="predicted"/>